<dbReference type="EMBL" id="MN740557">
    <property type="protein sequence ID" value="QHU33474.1"/>
    <property type="molecule type" value="Genomic_DNA"/>
</dbReference>
<evidence type="ECO:0000256" key="2">
    <source>
        <dbReference type="ARBA" id="ARBA00023163"/>
    </source>
</evidence>
<proteinExistence type="predicted"/>
<dbReference type="InterPro" id="IPR036161">
    <property type="entry name" value="RPB6/omega-like_sf"/>
</dbReference>
<dbReference type="AlphaFoldDB" id="A0A6C0LV84"/>
<keyword evidence="2" id="KW-0804">Transcription</keyword>
<evidence type="ECO:0000313" key="3">
    <source>
        <dbReference type="EMBL" id="QHU33474.1"/>
    </source>
</evidence>
<sequence>MYPVQTSSYLTRFELARLAGIVELQLQDNKTSVIDSSKTLHDQAVDIVLNKETDIVIRRILPGDSYEDVSLKTLETSHLKI</sequence>
<dbReference type="GO" id="GO:0000428">
    <property type="term" value="C:DNA-directed RNA polymerase complex"/>
    <property type="evidence" value="ECO:0007669"/>
    <property type="project" value="UniProtKB-KW"/>
</dbReference>
<reference evidence="3" key="1">
    <citation type="journal article" date="2020" name="Nature">
        <title>Giant virus diversity and host interactions through global metagenomics.</title>
        <authorList>
            <person name="Schulz F."/>
            <person name="Roux S."/>
            <person name="Paez-Espino D."/>
            <person name="Jungbluth S."/>
            <person name="Walsh D.A."/>
            <person name="Denef V.J."/>
            <person name="McMahon K.D."/>
            <person name="Konstantinidis K.T."/>
            <person name="Eloe-Fadrosh E.A."/>
            <person name="Kyrpides N.C."/>
            <person name="Woyke T."/>
        </authorList>
    </citation>
    <scope>NUCLEOTIDE SEQUENCE</scope>
    <source>
        <strain evidence="3">GVMAG-S-1016704-121</strain>
    </source>
</reference>
<evidence type="ECO:0008006" key="4">
    <source>
        <dbReference type="Google" id="ProtNLM"/>
    </source>
</evidence>
<accession>A0A6C0LV84</accession>
<dbReference type="GO" id="GO:0006351">
    <property type="term" value="P:DNA-templated transcription"/>
    <property type="evidence" value="ECO:0007669"/>
    <property type="project" value="InterPro"/>
</dbReference>
<protein>
    <recommendedName>
        <fullName evidence="4">RNA polymerase Rpb6</fullName>
    </recommendedName>
</protein>
<dbReference type="SUPFAM" id="SSF63562">
    <property type="entry name" value="RPB6/omega subunit-like"/>
    <property type="match status" value="1"/>
</dbReference>
<dbReference type="GO" id="GO:0003677">
    <property type="term" value="F:DNA binding"/>
    <property type="evidence" value="ECO:0007669"/>
    <property type="project" value="InterPro"/>
</dbReference>
<evidence type="ECO:0000256" key="1">
    <source>
        <dbReference type="ARBA" id="ARBA00022478"/>
    </source>
</evidence>
<name>A0A6C0LV84_9ZZZZ</name>
<organism evidence="3">
    <name type="scientific">viral metagenome</name>
    <dbReference type="NCBI Taxonomy" id="1070528"/>
    <lineage>
        <taxon>unclassified sequences</taxon>
        <taxon>metagenomes</taxon>
        <taxon>organismal metagenomes</taxon>
    </lineage>
</organism>
<dbReference type="Gene3D" id="3.90.940.10">
    <property type="match status" value="1"/>
</dbReference>
<dbReference type="GO" id="GO:0003899">
    <property type="term" value="F:DNA-directed RNA polymerase activity"/>
    <property type="evidence" value="ECO:0007669"/>
    <property type="project" value="InterPro"/>
</dbReference>
<keyword evidence="1" id="KW-0240">DNA-directed RNA polymerase</keyword>